<dbReference type="STRING" id="215637.A0A4Q0A4A6"/>
<dbReference type="Gene3D" id="3.30.160.60">
    <property type="entry name" value="Classic Zinc Finger"/>
    <property type="match status" value="1"/>
</dbReference>
<evidence type="ECO:0000256" key="1">
    <source>
        <dbReference type="ARBA" id="ARBA00004123"/>
    </source>
</evidence>
<feature type="region of interest" description="Disordered" evidence="8">
    <location>
        <begin position="353"/>
        <end position="372"/>
    </location>
</feature>
<dbReference type="InterPro" id="IPR031774">
    <property type="entry name" value="SF3A3_dom"/>
</dbReference>
<dbReference type="InterPro" id="IPR021966">
    <property type="entry name" value="SF3a60_bindingd"/>
</dbReference>
<evidence type="ECO:0000256" key="2">
    <source>
        <dbReference type="ARBA" id="ARBA00008776"/>
    </source>
</evidence>
<keyword evidence="4" id="KW-0479">Metal-binding</keyword>
<dbReference type="GO" id="GO:0008270">
    <property type="term" value="F:zinc ion binding"/>
    <property type="evidence" value="ECO:0007669"/>
    <property type="project" value="UniProtKB-KW"/>
</dbReference>
<evidence type="ECO:0000259" key="9">
    <source>
        <dbReference type="PROSITE" id="PS50171"/>
    </source>
</evidence>
<dbReference type="SUPFAM" id="SSF57667">
    <property type="entry name" value="beta-beta-alpha zinc fingers"/>
    <property type="match status" value="1"/>
</dbReference>
<dbReference type="PROSITE" id="PS00028">
    <property type="entry name" value="ZINC_FINGER_C2H2_1"/>
    <property type="match status" value="1"/>
</dbReference>
<evidence type="ECO:0000313" key="10">
    <source>
        <dbReference type="EMBL" id="RKP40232.1"/>
    </source>
</evidence>
<feature type="domain" description="Matrin-type" evidence="9">
    <location>
        <begin position="414"/>
        <end position="445"/>
    </location>
</feature>
<evidence type="ECO:0000256" key="6">
    <source>
        <dbReference type="ARBA" id="ARBA00022833"/>
    </source>
</evidence>
<dbReference type="Pfam" id="PF12171">
    <property type="entry name" value="zf-C2H2_jaz"/>
    <property type="match status" value="1"/>
</dbReference>
<feature type="compositionally biased region" description="Basic and acidic residues" evidence="8">
    <location>
        <begin position="353"/>
        <end position="366"/>
    </location>
</feature>
<keyword evidence="6" id="KW-0862">Zinc</keyword>
<evidence type="ECO:0000256" key="7">
    <source>
        <dbReference type="ARBA" id="ARBA00023242"/>
    </source>
</evidence>
<dbReference type="InterPro" id="IPR022755">
    <property type="entry name" value="Znf_C2H2_jaz"/>
</dbReference>
<accession>A0A4Q0A4A6</accession>
<sequence>METLLEQQRHQHEEIERIEKAIVQLYLSDANTTKQKLNRDHAINDYIGRIHQISQDIHKRYTDLEGPYEAEVKRLREPGEFDRFYDQLKGVLDHHKRYPDEPVEPMELRFIRDKENRERQEENEETVVDRVFSGEEGAGKYLDLHELFDKYINLKDVPKLDYLTYISEMDHFATIPRSHKKQAYRDYLAALNEYLHNYFARAMPLFDVAAFTKEAEADFATRWERDQIPGWTSDQSNGEGEETSLDLRATAHLYCLPCHKQYAKQTVFDAHLKSRKHAKAVQTFAAQKSITPAAAAAAVATDRVDPAEIRRAQRASEQEQRTKDRAVAWLETLITKALEVLSEKREDTRANIERKQALTEEERNAEFQEDDIDVDQYESDEEDQIYNPLKLPLGWDGKPIPYWLYKLHGLGVNYTCEICGNYVYRGRKAFDKHFAEWRHAHGLRCLGITSPAHMRQFAGITHIEEATDLRDRIKADRKVESTQVELMEEFEDNEGNGYNKKTFEDLKRQGLL</sequence>
<dbReference type="AlphaFoldDB" id="A0A4Q0A4A6"/>
<reference evidence="11" key="1">
    <citation type="journal article" date="2018" name="Nat. Microbiol.">
        <title>Leveraging single-cell genomics to expand the fungal tree of life.</title>
        <authorList>
            <person name="Ahrendt S.R."/>
            <person name="Quandt C.A."/>
            <person name="Ciobanu D."/>
            <person name="Clum A."/>
            <person name="Salamov A."/>
            <person name="Andreopoulos B."/>
            <person name="Cheng J.F."/>
            <person name="Woyke T."/>
            <person name="Pelin A."/>
            <person name="Henrissat B."/>
            <person name="Reynolds N.K."/>
            <person name="Benny G.L."/>
            <person name="Smith M.E."/>
            <person name="James T.Y."/>
            <person name="Grigoriev I.V."/>
        </authorList>
    </citation>
    <scope>NUCLEOTIDE SEQUENCE [LARGE SCALE GENOMIC DNA]</scope>
    <source>
        <strain evidence="11">RSA 468</strain>
    </source>
</reference>
<dbReference type="GO" id="GO:0000398">
    <property type="term" value="P:mRNA splicing, via spliceosome"/>
    <property type="evidence" value="ECO:0007669"/>
    <property type="project" value="InterPro"/>
</dbReference>
<keyword evidence="3" id="KW-0597">Phosphoprotein</keyword>
<evidence type="ECO:0000256" key="3">
    <source>
        <dbReference type="ARBA" id="ARBA00022553"/>
    </source>
</evidence>
<dbReference type="Proteomes" id="UP000268162">
    <property type="component" value="Unassembled WGS sequence"/>
</dbReference>
<proteinExistence type="inferred from homology"/>
<dbReference type="PROSITE" id="PS50171">
    <property type="entry name" value="ZF_MATRIN"/>
    <property type="match status" value="1"/>
</dbReference>
<organism evidence="10 11">
    <name type="scientific">Dimargaris cristalligena</name>
    <dbReference type="NCBI Taxonomy" id="215637"/>
    <lineage>
        <taxon>Eukaryota</taxon>
        <taxon>Fungi</taxon>
        <taxon>Fungi incertae sedis</taxon>
        <taxon>Zoopagomycota</taxon>
        <taxon>Kickxellomycotina</taxon>
        <taxon>Dimargaritomycetes</taxon>
        <taxon>Dimargaritales</taxon>
        <taxon>Dimargaritaceae</taxon>
        <taxon>Dimargaris</taxon>
    </lineage>
</organism>
<dbReference type="Pfam" id="PF11931">
    <property type="entry name" value="SF3a60_Prp9_C"/>
    <property type="match status" value="1"/>
</dbReference>
<dbReference type="Pfam" id="PF16837">
    <property type="entry name" value="SF3A3"/>
    <property type="match status" value="1"/>
</dbReference>
<dbReference type="SMART" id="SM00355">
    <property type="entry name" value="ZnF_C2H2"/>
    <property type="match status" value="2"/>
</dbReference>
<keyword evidence="7" id="KW-0539">Nucleus</keyword>
<evidence type="ECO:0000256" key="4">
    <source>
        <dbReference type="ARBA" id="ARBA00022723"/>
    </source>
</evidence>
<evidence type="ECO:0000256" key="8">
    <source>
        <dbReference type="SAM" id="MobiDB-lite"/>
    </source>
</evidence>
<keyword evidence="5" id="KW-0863">Zinc-finger</keyword>
<dbReference type="GO" id="GO:0003723">
    <property type="term" value="F:RNA binding"/>
    <property type="evidence" value="ECO:0007669"/>
    <property type="project" value="InterPro"/>
</dbReference>
<dbReference type="InterPro" id="IPR024598">
    <property type="entry name" value="SF3a60/Prp9_C"/>
</dbReference>
<dbReference type="GO" id="GO:0005681">
    <property type="term" value="C:spliceosomal complex"/>
    <property type="evidence" value="ECO:0007669"/>
    <property type="project" value="InterPro"/>
</dbReference>
<keyword evidence="11" id="KW-1185">Reference proteome</keyword>
<dbReference type="EMBL" id="ML002218">
    <property type="protein sequence ID" value="RKP40232.1"/>
    <property type="molecule type" value="Genomic_DNA"/>
</dbReference>
<dbReference type="PANTHER" id="PTHR12786">
    <property type="entry name" value="SPLICING FACTOR SF3A-RELATED"/>
    <property type="match status" value="1"/>
</dbReference>
<gene>
    <name evidence="10" type="ORF">BJ085DRAFT_18515</name>
</gene>
<evidence type="ECO:0000313" key="11">
    <source>
        <dbReference type="Proteomes" id="UP000268162"/>
    </source>
</evidence>
<dbReference type="InterPro" id="IPR051421">
    <property type="entry name" value="RNA_Proc_DNA_Dmg_Regulator"/>
</dbReference>
<evidence type="ECO:0000256" key="5">
    <source>
        <dbReference type="ARBA" id="ARBA00022771"/>
    </source>
</evidence>
<dbReference type="InterPro" id="IPR013087">
    <property type="entry name" value="Znf_C2H2_type"/>
</dbReference>
<comment type="subcellular location">
    <subcellularLocation>
        <location evidence="1">Nucleus</location>
    </subcellularLocation>
</comment>
<dbReference type="InterPro" id="IPR000690">
    <property type="entry name" value="Matrin/U1-C_Znf_C2H2"/>
</dbReference>
<name>A0A4Q0A4A6_9FUNG</name>
<protein>
    <submittedName>
        <fullName evidence="10">Splicing factor 3A subunit 3-like protein</fullName>
    </submittedName>
</protein>
<dbReference type="Pfam" id="PF12108">
    <property type="entry name" value="SF3a60_bindingd"/>
    <property type="match status" value="1"/>
</dbReference>
<dbReference type="PANTHER" id="PTHR12786:SF2">
    <property type="entry name" value="SPLICING FACTOR 3A SUBUNIT 3"/>
    <property type="match status" value="1"/>
</dbReference>
<dbReference type="InterPro" id="IPR036236">
    <property type="entry name" value="Znf_C2H2_sf"/>
</dbReference>
<comment type="similarity">
    <text evidence="2">Belongs to the SF3A3 family.</text>
</comment>